<organism evidence="2 3">
    <name type="scientific">Vicia faba</name>
    <name type="common">Broad bean</name>
    <name type="synonym">Faba vulgaris</name>
    <dbReference type="NCBI Taxonomy" id="3906"/>
    <lineage>
        <taxon>Eukaryota</taxon>
        <taxon>Viridiplantae</taxon>
        <taxon>Streptophyta</taxon>
        <taxon>Embryophyta</taxon>
        <taxon>Tracheophyta</taxon>
        <taxon>Spermatophyta</taxon>
        <taxon>Magnoliopsida</taxon>
        <taxon>eudicotyledons</taxon>
        <taxon>Gunneridae</taxon>
        <taxon>Pentapetalae</taxon>
        <taxon>rosids</taxon>
        <taxon>fabids</taxon>
        <taxon>Fabales</taxon>
        <taxon>Fabaceae</taxon>
        <taxon>Papilionoideae</taxon>
        <taxon>50 kb inversion clade</taxon>
        <taxon>NPAAA clade</taxon>
        <taxon>Hologalegina</taxon>
        <taxon>IRL clade</taxon>
        <taxon>Fabeae</taxon>
        <taxon>Vicia</taxon>
    </lineage>
</organism>
<name>A0AAV0ZUA4_VICFA</name>
<evidence type="ECO:0000259" key="1">
    <source>
        <dbReference type="PROSITE" id="PS50011"/>
    </source>
</evidence>
<protein>
    <recommendedName>
        <fullName evidence="1">Protein kinase domain-containing protein</fullName>
    </recommendedName>
</protein>
<accession>A0AAV0ZUA4</accession>
<reference evidence="2 3" key="1">
    <citation type="submission" date="2023-01" db="EMBL/GenBank/DDBJ databases">
        <authorList>
            <person name="Kreplak J."/>
        </authorList>
    </citation>
    <scope>NUCLEOTIDE SEQUENCE [LARGE SCALE GENOMIC DNA]</scope>
</reference>
<evidence type="ECO:0000313" key="3">
    <source>
        <dbReference type="Proteomes" id="UP001157006"/>
    </source>
</evidence>
<dbReference type="Proteomes" id="UP001157006">
    <property type="component" value="Chromosome 2"/>
</dbReference>
<dbReference type="InterPro" id="IPR011009">
    <property type="entry name" value="Kinase-like_dom_sf"/>
</dbReference>
<dbReference type="InterPro" id="IPR046958">
    <property type="entry name" value="RBK1/2/STUNTED"/>
</dbReference>
<keyword evidence="3" id="KW-1185">Reference proteome</keyword>
<dbReference type="PANTHER" id="PTHR47987:SF33">
    <property type="entry name" value="NON-SPECIFIC PROTEIN-TYROSINE KINASE RLK-PELLE-RLCK-XV FAMILY"/>
    <property type="match status" value="1"/>
</dbReference>
<dbReference type="GO" id="GO:0005524">
    <property type="term" value="F:ATP binding"/>
    <property type="evidence" value="ECO:0007669"/>
    <property type="project" value="InterPro"/>
</dbReference>
<dbReference type="AlphaFoldDB" id="A0AAV0ZUA4"/>
<gene>
    <name evidence="2" type="ORF">VFH_II267080</name>
</gene>
<sequence>MPRIVHMDIKPSSVLLNLDFQALISGFRFATIITDGETQVTRDVVKGTICYLAPGFMSGKVNESCDVYSFGILLHELASGRKPSVEFVRSNLVKLFIQD</sequence>
<dbReference type="PANTHER" id="PTHR47987">
    <property type="entry name" value="OS08G0249100 PROTEIN"/>
    <property type="match status" value="1"/>
</dbReference>
<feature type="domain" description="Protein kinase" evidence="1">
    <location>
        <begin position="1"/>
        <end position="99"/>
    </location>
</feature>
<dbReference type="Gene3D" id="1.10.510.10">
    <property type="entry name" value="Transferase(Phosphotransferase) domain 1"/>
    <property type="match status" value="1"/>
</dbReference>
<dbReference type="GO" id="GO:0004672">
    <property type="term" value="F:protein kinase activity"/>
    <property type="evidence" value="ECO:0007669"/>
    <property type="project" value="InterPro"/>
</dbReference>
<dbReference type="PROSITE" id="PS50011">
    <property type="entry name" value="PROTEIN_KINASE_DOM"/>
    <property type="match status" value="1"/>
</dbReference>
<dbReference type="InterPro" id="IPR000719">
    <property type="entry name" value="Prot_kinase_dom"/>
</dbReference>
<dbReference type="Pfam" id="PF00069">
    <property type="entry name" value="Pkinase"/>
    <property type="match status" value="1"/>
</dbReference>
<dbReference type="SUPFAM" id="SSF56112">
    <property type="entry name" value="Protein kinase-like (PK-like)"/>
    <property type="match status" value="1"/>
</dbReference>
<dbReference type="EMBL" id="OX451737">
    <property type="protein sequence ID" value="CAI8601324.1"/>
    <property type="molecule type" value="Genomic_DNA"/>
</dbReference>
<proteinExistence type="predicted"/>
<evidence type="ECO:0000313" key="2">
    <source>
        <dbReference type="EMBL" id="CAI8601324.1"/>
    </source>
</evidence>